<dbReference type="GO" id="GO:0042597">
    <property type="term" value="C:periplasmic space"/>
    <property type="evidence" value="ECO:0007669"/>
    <property type="project" value="UniProtKB-SubCell"/>
</dbReference>
<dbReference type="PANTHER" id="PTHR39210:SF1">
    <property type="entry name" value="HEPARIN-SULFATE LYASE"/>
    <property type="match status" value="1"/>
</dbReference>
<dbReference type="Gene3D" id="1.50.10.100">
    <property type="entry name" value="Chondroitin AC/alginate lyase"/>
    <property type="match status" value="1"/>
</dbReference>
<dbReference type="AlphaFoldDB" id="A0A6J4K128"/>
<dbReference type="SUPFAM" id="SSF48230">
    <property type="entry name" value="Chondroitin AC/alginate lyase"/>
    <property type="match status" value="1"/>
</dbReference>
<accession>A0A6J4K128</accession>
<proteinExistence type="predicted"/>
<evidence type="ECO:0000256" key="5">
    <source>
        <dbReference type="SAM" id="SignalP"/>
    </source>
</evidence>
<keyword evidence="4" id="KW-0456">Lyase</keyword>
<dbReference type="Gene3D" id="2.70.98.70">
    <property type="match status" value="1"/>
</dbReference>
<gene>
    <name evidence="8" type="ORF">AVDCRST_MAG63-4522</name>
</gene>
<evidence type="ECO:0000256" key="4">
    <source>
        <dbReference type="ARBA" id="ARBA00023239"/>
    </source>
</evidence>
<feature type="domain" description="Heparinase II/III-like C-terminal" evidence="7">
    <location>
        <begin position="578"/>
        <end position="759"/>
    </location>
</feature>
<dbReference type="InterPro" id="IPR012480">
    <property type="entry name" value="Hepar_II_III_C"/>
</dbReference>
<comment type="subcellular location">
    <subcellularLocation>
        <location evidence="1">Periplasm</location>
    </subcellularLocation>
</comment>
<evidence type="ECO:0000256" key="3">
    <source>
        <dbReference type="ARBA" id="ARBA00022764"/>
    </source>
</evidence>
<organism evidence="8">
    <name type="scientific">uncultured Armatimonadetes bacterium</name>
    <dbReference type="NCBI Taxonomy" id="157466"/>
    <lineage>
        <taxon>Bacteria</taxon>
        <taxon>Bacillati</taxon>
        <taxon>Armatimonadota</taxon>
        <taxon>environmental samples</taxon>
    </lineage>
</organism>
<dbReference type="PANTHER" id="PTHR39210">
    <property type="entry name" value="HEPARIN-SULFATE LYASE"/>
    <property type="match status" value="1"/>
</dbReference>
<evidence type="ECO:0000256" key="2">
    <source>
        <dbReference type="ARBA" id="ARBA00022729"/>
    </source>
</evidence>
<reference evidence="8" key="1">
    <citation type="submission" date="2020-02" db="EMBL/GenBank/DDBJ databases">
        <authorList>
            <person name="Meier V. D."/>
        </authorList>
    </citation>
    <scope>NUCLEOTIDE SEQUENCE</scope>
    <source>
        <strain evidence="8">AVDCRST_MAG63</strain>
    </source>
</reference>
<name>A0A6J4K128_9BACT</name>
<protein>
    <submittedName>
        <fullName evidence="8">Uncharacterized protein</fullName>
    </submittedName>
</protein>
<dbReference type="InterPro" id="IPR008397">
    <property type="entry name" value="Alginate_lyase_dom"/>
</dbReference>
<feature type="signal peptide" evidence="5">
    <location>
        <begin position="1"/>
        <end position="20"/>
    </location>
</feature>
<evidence type="ECO:0000259" key="6">
    <source>
        <dbReference type="Pfam" id="PF05426"/>
    </source>
</evidence>
<dbReference type="EMBL" id="CADCTO010000628">
    <property type="protein sequence ID" value="CAA9292867.1"/>
    <property type="molecule type" value="Genomic_DNA"/>
</dbReference>
<feature type="chain" id="PRO_5026985136" evidence="5">
    <location>
        <begin position="21"/>
        <end position="902"/>
    </location>
</feature>
<dbReference type="InterPro" id="IPR008929">
    <property type="entry name" value="Chondroitin_lyas"/>
</dbReference>
<evidence type="ECO:0000259" key="7">
    <source>
        <dbReference type="Pfam" id="PF07940"/>
    </source>
</evidence>
<evidence type="ECO:0000256" key="1">
    <source>
        <dbReference type="ARBA" id="ARBA00004418"/>
    </source>
</evidence>
<evidence type="ECO:0000313" key="8">
    <source>
        <dbReference type="EMBL" id="CAA9292867.1"/>
    </source>
</evidence>
<keyword evidence="2 5" id="KW-0732">Signal</keyword>
<dbReference type="GO" id="GO:0016829">
    <property type="term" value="F:lyase activity"/>
    <property type="evidence" value="ECO:0007669"/>
    <property type="project" value="UniProtKB-KW"/>
</dbReference>
<keyword evidence="3" id="KW-0574">Periplasm</keyword>
<feature type="domain" description="Alginate lyase" evidence="6">
    <location>
        <begin position="305"/>
        <end position="495"/>
    </location>
</feature>
<dbReference type="Pfam" id="PF05426">
    <property type="entry name" value="Alginate_lyase"/>
    <property type="match status" value="1"/>
</dbReference>
<dbReference type="Pfam" id="PF07940">
    <property type="entry name" value="Hepar_II_III_C"/>
    <property type="match status" value="1"/>
</dbReference>
<sequence length="902" mass="96523">MRWIQLWPLIALVLSGSAAARAGQAGASADVVLSNTDTLTGWSPGASLATDRKEGSGALAWELPQGKVSSLSFALGAKRDAVARGRTLRFWYKVEGAAGVRTLIVKAVAYPLASGWQAIYHLTVPPAGEWRQARIALQEFEDQWGEAPDRSGGSLQFRVETAADAAAARLLVDDLRVTPLPPGAAVNTAGPKRPAPVTPLVTRDHASSLSAHPCLLVSAPELPSLKRRAEQTEWGRAFVADLKQRGGPWLSREIRLPDRGGQWFHWYACPKHGARLRTESPTRHACPVGGEVYTGYPYDDVVLSTEHDRHAGAVRDLGLLYRLTSERRYAAKAGEILLAYAARYLTYPLHDIHGKPNVGGGRVGPQTLDESTWLIPMAQGCDLIWDTLSPAEVETLRTKLFYPATEVIRRHRMGIHNIQCWKNSAVGLVGLLFGDFDLIAEAIDDPQRGMQAQILNGVTEDGPWYEGAWGYHFYTMSALQPLSEAAARAGIDVYAGPVGDRYRRFFLAPVEMAMPDGRLPAFNDSGKATARGNAAYEIAFARWKDPRLALPLQGSSRRTLPALVSGVESLPPPGGVPDASRNFPASGYAILRAGAGATATWLCLKYGPHGGGHGHPDKNNFVLYGAGRVLADDPGTANYGVPVQAGWYKTTLAHNTLVVDEENQKAATGRCLDFQTQPGWSGVLADAGPVYPGLSFRRAAFLLGTDLVVFLDLVRADDNRPRTLDLAYHPSGTVGRLPPSAAAPPFTAPDRPGYAHLRDVKREERGRGGFALTLSAGGDARSSVVRFADTAAGNLPNGKTTFLVGTGVGANTEDRVPIVIARRRAARTVYAWSVSVTGTGGDPAPVELPVTDTAGKPLGTGEAAAAQVTRAGKRYLVVANPSGRPVKVQGKTVSAKLAVIPL</sequence>